<sequence>MSKTIFTRRTAIKSSVFGLLAVSIPNISYAKEIFNTEKINPKLFHRYPSIDDAIVNEVVGKSHFDLDRVKELVDKRTELARASWDWSFGDWESAIGAASHVGRRDIVNYLISKGARPTMFTYAMLGAFNIVKSMIEMTPNIQKTLGPHGISLLTHARAGLRMKDKMTEGQIENSEKLIEYLEKLGNAGGESYAKLEEDKMQKYLGDYRYGEGEKDGFSVKKNMRKMLSLGKLGEFGGGLNPVGDNRFLYNGVSSVSITFQVENDIVKSLTINEPELTLIAKKV</sequence>
<dbReference type="Proteomes" id="UP001165381">
    <property type="component" value="Unassembled WGS sequence"/>
</dbReference>
<keyword evidence="1" id="KW-0732">Signal</keyword>
<accession>A0ABT0QFZ4</accession>
<dbReference type="SUPFAM" id="SSF48403">
    <property type="entry name" value="Ankyrin repeat"/>
    <property type="match status" value="1"/>
</dbReference>
<gene>
    <name evidence="2" type="ORF">M3P09_12880</name>
</gene>
<name>A0ABT0QFZ4_9FLAO</name>
<evidence type="ECO:0000313" key="3">
    <source>
        <dbReference type="Proteomes" id="UP001165381"/>
    </source>
</evidence>
<reference evidence="2" key="1">
    <citation type="submission" date="2022-05" db="EMBL/GenBank/DDBJ databases">
        <authorList>
            <person name="Park J.-S."/>
        </authorList>
    </citation>
    <scope>NUCLEOTIDE SEQUENCE</scope>
    <source>
        <strain evidence="2">2012CJ34-3</strain>
    </source>
</reference>
<protein>
    <recommendedName>
        <fullName evidence="4">Ankyrin repeat domain-containing protein</fullName>
    </recommendedName>
</protein>
<evidence type="ECO:0000313" key="2">
    <source>
        <dbReference type="EMBL" id="MCL6295897.1"/>
    </source>
</evidence>
<evidence type="ECO:0008006" key="4">
    <source>
        <dbReference type="Google" id="ProtNLM"/>
    </source>
</evidence>
<comment type="caution">
    <text evidence="2">The sequence shown here is derived from an EMBL/GenBank/DDBJ whole genome shotgun (WGS) entry which is preliminary data.</text>
</comment>
<dbReference type="RefSeq" id="WP_249973457.1">
    <property type="nucleotide sequence ID" value="NZ_JAMFLZ010000005.1"/>
</dbReference>
<keyword evidence="3" id="KW-1185">Reference proteome</keyword>
<organism evidence="2 3">
    <name type="scientific">Jejuia spongiicola</name>
    <dbReference type="NCBI Taxonomy" id="2942207"/>
    <lineage>
        <taxon>Bacteria</taxon>
        <taxon>Pseudomonadati</taxon>
        <taxon>Bacteroidota</taxon>
        <taxon>Flavobacteriia</taxon>
        <taxon>Flavobacteriales</taxon>
        <taxon>Flavobacteriaceae</taxon>
        <taxon>Jejuia</taxon>
    </lineage>
</organism>
<feature type="signal peptide" evidence="1">
    <location>
        <begin position="1"/>
        <end position="30"/>
    </location>
</feature>
<dbReference type="EMBL" id="JAMFLZ010000005">
    <property type="protein sequence ID" value="MCL6295897.1"/>
    <property type="molecule type" value="Genomic_DNA"/>
</dbReference>
<feature type="chain" id="PRO_5045405406" description="Ankyrin repeat domain-containing protein" evidence="1">
    <location>
        <begin position="31"/>
        <end position="283"/>
    </location>
</feature>
<dbReference type="InterPro" id="IPR036770">
    <property type="entry name" value="Ankyrin_rpt-contain_sf"/>
</dbReference>
<evidence type="ECO:0000256" key="1">
    <source>
        <dbReference type="SAM" id="SignalP"/>
    </source>
</evidence>
<proteinExistence type="predicted"/>